<evidence type="ECO:0000313" key="2">
    <source>
        <dbReference type="EMBL" id="KMS65346.1"/>
    </source>
</evidence>
<evidence type="ECO:0000256" key="1">
    <source>
        <dbReference type="SAM" id="MobiDB-lite"/>
    </source>
</evidence>
<feature type="region of interest" description="Disordered" evidence="1">
    <location>
        <begin position="17"/>
        <end position="47"/>
    </location>
</feature>
<protein>
    <submittedName>
        <fullName evidence="2">Uncharacterized protein</fullName>
    </submittedName>
</protein>
<dbReference type="EMBL" id="KQ110274">
    <property type="protein sequence ID" value="KMS65346.1"/>
    <property type="molecule type" value="Genomic_DNA"/>
</dbReference>
<organism evidence="2 3">
    <name type="scientific">Beta vulgaris subsp. vulgaris</name>
    <name type="common">Beet</name>
    <dbReference type="NCBI Taxonomy" id="3555"/>
    <lineage>
        <taxon>Eukaryota</taxon>
        <taxon>Viridiplantae</taxon>
        <taxon>Streptophyta</taxon>
        <taxon>Embryophyta</taxon>
        <taxon>Tracheophyta</taxon>
        <taxon>Spermatophyta</taxon>
        <taxon>Magnoliopsida</taxon>
        <taxon>eudicotyledons</taxon>
        <taxon>Gunneridae</taxon>
        <taxon>Pentapetalae</taxon>
        <taxon>Caryophyllales</taxon>
        <taxon>Chenopodiaceae</taxon>
        <taxon>Betoideae</taxon>
        <taxon>Beta</taxon>
    </lineage>
</organism>
<accession>A0A0J7YP34</accession>
<name>A0A0J7YP34_BETVV</name>
<keyword evidence="3" id="KW-1185">Reference proteome</keyword>
<dbReference type="Proteomes" id="UP000035740">
    <property type="component" value="Unassembled WGS sequence"/>
</dbReference>
<dbReference type="AlphaFoldDB" id="A0A0J7YP34"/>
<dbReference type="Gramene" id="KMS65346">
    <property type="protein sequence ID" value="KMS65346"/>
    <property type="gene ID" value="BVRB_036920"/>
</dbReference>
<evidence type="ECO:0000313" key="3">
    <source>
        <dbReference type="Proteomes" id="UP000035740"/>
    </source>
</evidence>
<sequence>MKSALAKWATASTKSLNSLVGGDSAGSESQGGGGARNEASPRGRTNSEVTLIADMDTRFYLADFDSVGTILGQLAPDCSDRDLENCLQTYDNLLCVVKGQLSSQIFANYNEFGLSCFFCCVLGGLN</sequence>
<gene>
    <name evidence="2" type="ORF">BVRB_036920</name>
</gene>
<reference evidence="2 3" key="1">
    <citation type="journal article" date="2014" name="Nature">
        <title>The genome of the recently domesticated crop plant sugar beet (Beta vulgaris).</title>
        <authorList>
            <person name="Dohm J.C."/>
            <person name="Minoche A.E."/>
            <person name="Holtgrawe D."/>
            <person name="Capella-Gutierrez S."/>
            <person name="Zakrzewski F."/>
            <person name="Tafer H."/>
            <person name="Rupp O."/>
            <person name="Sorensen T.R."/>
            <person name="Stracke R."/>
            <person name="Reinhardt R."/>
            <person name="Goesmann A."/>
            <person name="Kraft T."/>
            <person name="Schulz B."/>
            <person name="Stadler P.F."/>
            <person name="Schmidt T."/>
            <person name="Gabaldon T."/>
            <person name="Lehrach H."/>
            <person name="Weisshaar B."/>
            <person name="Himmelbauer H."/>
        </authorList>
    </citation>
    <scope>NUCLEOTIDE SEQUENCE [LARGE SCALE GENOMIC DNA]</scope>
    <source>
        <tissue evidence="2">Taproot</tissue>
    </source>
</reference>
<proteinExistence type="predicted"/>